<protein>
    <submittedName>
        <fullName evidence="3">Uncharacterized protein</fullName>
    </submittedName>
</protein>
<feature type="compositionally biased region" description="Low complexity" evidence="1">
    <location>
        <begin position="759"/>
        <end position="791"/>
    </location>
</feature>
<accession>A0A7C8RK52</accession>
<feature type="signal peptide" evidence="2">
    <location>
        <begin position="1"/>
        <end position="23"/>
    </location>
</feature>
<name>A0A7C8RK52_ORBOL</name>
<feature type="region of interest" description="Disordered" evidence="1">
    <location>
        <begin position="274"/>
        <end position="306"/>
    </location>
</feature>
<feature type="compositionally biased region" description="Low complexity" evidence="1">
    <location>
        <begin position="58"/>
        <end position="71"/>
    </location>
</feature>
<gene>
    <name evidence="3" type="ORF">TWF970_010413</name>
</gene>
<feature type="region of interest" description="Disordered" evidence="1">
    <location>
        <begin position="171"/>
        <end position="217"/>
    </location>
</feature>
<feature type="compositionally biased region" description="Acidic residues" evidence="1">
    <location>
        <begin position="171"/>
        <end position="185"/>
    </location>
</feature>
<feature type="compositionally biased region" description="Polar residues" evidence="1">
    <location>
        <begin position="203"/>
        <end position="213"/>
    </location>
</feature>
<dbReference type="EMBL" id="JAABOJ010000007">
    <property type="protein sequence ID" value="KAF3285346.1"/>
    <property type="molecule type" value="Genomic_DNA"/>
</dbReference>
<feature type="region of interest" description="Disordered" evidence="1">
    <location>
        <begin position="754"/>
        <end position="791"/>
    </location>
</feature>
<feature type="chain" id="PRO_5029016500" evidence="2">
    <location>
        <begin position="24"/>
        <end position="791"/>
    </location>
</feature>
<dbReference type="AlphaFoldDB" id="A0A7C8RK52"/>
<evidence type="ECO:0000313" key="3">
    <source>
        <dbReference type="EMBL" id="KAF3285346.1"/>
    </source>
</evidence>
<keyword evidence="2" id="KW-0732">Signal</keyword>
<dbReference type="Proteomes" id="UP000474640">
    <property type="component" value="Unassembled WGS sequence"/>
</dbReference>
<dbReference type="OrthoDB" id="5426138at2759"/>
<feature type="compositionally biased region" description="Low complexity" evidence="1">
    <location>
        <begin position="281"/>
        <end position="294"/>
    </location>
</feature>
<sequence length="791" mass="87743">MRYGINILPACVVLAHLAGTTLAIPVLNDCPNDDSPSLIKRDAEPHVSIPHVVANFEPQPSGSPPASSSSSEGMVTTHRLQKRADPWGKIKKTLGKFTQKVCGTGGIKKEALENSMLRQSNAGISQQDVIAPEGFEEDVLAPMIDLGDDNQGGNVDNQDLNNQVQTTEIIVEEEEEKEQDPDEFDSPPINRRRRQSIRARPGTDSNTRPNSGMSRFGTDEDIRGMISRLPENPVPVKIEDTELFQQRVRNLDPIPEQALERSLESLPRGSIQLGQSGVLPQGSVRSGQGSVRSGQGSGETGTEIGDPNDLLISLSESMKNPFIPGEKGREFYREERLWPEDELVFSDEEADVAGVGQTGMNDQPQNNQGEDKMRKGKLPKFMKKLAIDYGLPYATKKFLDIDISPYTEHPGVLDYLRGQRGKNVVVVDPNAPEEKKESFFRRIWKGRYKEPEKVLNTGPRETLPSYDGPIVYQPGWVVNPAEVMAETAARERDEERRKAALGLAPEVIERQRIQRQKLERAPLDRMEQQRRAQLFDQLYPEGDEGEIYIPSNEEQSGGNNNLDEQPDILTTAQIFTENLEQPQIRQNVLGRPQIVYSPSNQQEIGNGMNQAQVVRGQMNQPQVLGGQMNQPQIQYPEGGIDVQLGSPVRSTLADQDIDEQDINYASFAKGHEEDFGPESADFTANQLKDSIRSQGWNLGVSRISPFPIGEDGQVQYPPYIEGESREEDPEEYMQLADLEGVRDTNFSFANPNLLASLRSGGSQESQGSQVLQASQGLQASQESQSQGQAPQ</sequence>
<comment type="caution">
    <text evidence="3">The sequence shown here is derived from an EMBL/GenBank/DDBJ whole genome shotgun (WGS) entry which is preliminary data.</text>
</comment>
<feature type="region of interest" description="Disordered" evidence="1">
    <location>
        <begin position="55"/>
        <end position="82"/>
    </location>
</feature>
<evidence type="ECO:0000313" key="4">
    <source>
        <dbReference type="Proteomes" id="UP000474640"/>
    </source>
</evidence>
<evidence type="ECO:0000256" key="1">
    <source>
        <dbReference type="SAM" id="MobiDB-lite"/>
    </source>
</evidence>
<evidence type="ECO:0000256" key="2">
    <source>
        <dbReference type="SAM" id="SignalP"/>
    </source>
</evidence>
<proteinExistence type="predicted"/>
<reference evidence="3 4" key="1">
    <citation type="submission" date="2020-01" db="EMBL/GenBank/DDBJ databases">
        <authorList>
            <person name="Palmer J.M."/>
        </authorList>
    </citation>
    <scope>NUCLEOTIDE SEQUENCE [LARGE SCALE GENOMIC DNA]</scope>
    <source>
        <strain evidence="3 4">TWF970</strain>
    </source>
</reference>
<organism evidence="3 4">
    <name type="scientific">Orbilia oligospora</name>
    <name type="common">Nematode-trapping fungus</name>
    <name type="synonym">Arthrobotrys oligospora</name>
    <dbReference type="NCBI Taxonomy" id="2813651"/>
    <lineage>
        <taxon>Eukaryota</taxon>
        <taxon>Fungi</taxon>
        <taxon>Dikarya</taxon>
        <taxon>Ascomycota</taxon>
        <taxon>Pezizomycotina</taxon>
        <taxon>Orbiliomycetes</taxon>
        <taxon>Orbiliales</taxon>
        <taxon>Orbiliaceae</taxon>
        <taxon>Orbilia</taxon>
    </lineage>
</organism>